<evidence type="ECO:0000256" key="10">
    <source>
        <dbReference type="ARBA" id="ARBA00023065"/>
    </source>
</evidence>
<evidence type="ECO:0000259" key="15">
    <source>
        <dbReference type="PROSITE" id="PS51384"/>
    </source>
</evidence>
<dbReference type="InterPro" id="IPR013121">
    <property type="entry name" value="Fe_red_NAD-bd_6"/>
</dbReference>
<feature type="transmembrane region" description="Helical" evidence="14">
    <location>
        <begin position="21"/>
        <end position="46"/>
    </location>
</feature>
<evidence type="ECO:0000256" key="9">
    <source>
        <dbReference type="ARBA" id="ARBA00023002"/>
    </source>
</evidence>
<dbReference type="SUPFAM" id="SSF63380">
    <property type="entry name" value="Riboflavin synthase domain-like"/>
    <property type="match status" value="1"/>
</dbReference>
<proteinExistence type="inferred from homology"/>
<dbReference type="InterPro" id="IPR017938">
    <property type="entry name" value="Riboflavin_synthase-like_b-brl"/>
</dbReference>
<dbReference type="SFLD" id="SFLDS00052">
    <property type="entry name" value="Ferric_Reductase_Domain"/>
    <property type="match status" value="1"/>
</dbReference>
<evidence type="ECO:0000313" key="16">
    <source>
        <dbReference type="EMBL" id="KAK4508274.1"/>
    </source>
</evidence>
<evidence type="ECO:0000256" key="12">
    <source>
        <dbReference type="ARBA" id="ARBA00048483"/>
    </source>
</evidence>
<dbReference type="Proteomes" id="UP001305779">
    <property type="component" value="Unassembled WGS sequence"/>
</dbReference>
<dbReference type="PROSITE" id="PS51384">
    <property type="entry name" value="FAD_FR"/>
    <property type="match status" value="1"/>
</dbReference>
<comment type="caution">
    <text evidence="16">The sequence shown here is derived from an EMBL/GenBank/DDBJ whole genome shotgun (WGS) entry which is preliminary data.</text>
</comment>
<keyword evidence="17" id="KW-1185">Reference proteome</keyword>
<evidence type="ECO:0000256" key="8">
    <source>
        <dbReference type="ARBA" id="ARBA00022989"/>
    </source>
</evidence>
<keyword evidence="9" id="KW-0560">Oxidoreductase</keyword>
<name>A0ABR0F3W0_ZASCE</name>
<dbReference type="Pfam" id="PF01794">
    <property type="entry name" value="Ferric_reduct"/>
    <property type="match status" value="1"/>
</dbReference>
<dbReference type="InterPro" id="IPR039261">
    <property type="entry name" value="FNR_nucleotide-bd"/>
</dbReference>
<keyword evidence="10" id="KW-0406">Ion transport</keyword>
<dbReference type="PANTHER" id="PTHR32361">
    <property type="entry name" value="FERRIC/CUPRIC REDUCTASE TRANSMEMBRANE COMPONENT"/>
    <property type="match status" value="1"/>
</dbReference>
<comment type="similarity">
    <text evidence="2">Belongs to the ferric reductase (FRE) family.</text>
</comment>
<evidence type="ECO:0000256" key="3">
    <source>
        <dbReference type="ARBA" id="ARBA00012668"/>
    </source>
</evidence>
<dbReference type="SFLD" id="SFLDG01168">
    <property type="entry name" value="Ferric_reductase_subgroup_(FRE"/>
    <property type="match status" value="1"/>
</dbReference>
<evidence type="ECO:0000256" key="14">
    <source>
        <dbReference type="SAM" id="Phobius"/>
    </source>
</evidence>
<dbReference type="Pfam" id="PF08022">
    <property type="entry name" value="FAD_binding_8"/>
    <property type="match status" value="1"/>
</dbReference>
<evidence type="ECO:0000256" key="13">
    <source>
        <dbReference type="SAM" id="MobiDB-lite"/>
    </source>
</evidence>
<dbReference type="EMBL" id="JAXOVC010000001">
    <property type="protein sequence ID" value="KAK4508274.1"/>
    <property type="molecule type" value="Genomic_DNA"/>
</dbReference>
<accession>A0ABR0F3W0</accession>
<feature type="region of interest" description="Disordered" evidence="13">
    <location>
        <begin position="499"/>
        <end position="519"/>
    </location>
</feature>
<keyword evidence="4" id="KW-0813">Transport</keyword>
<evidence type="ECO:0000256" key="2">
    <source>
        <dbReference type="ARBA" id="ARBA00006278"/>
    </source>
</evidence>
<dbReference type="SUPFAM" id="SSF52343">
    <property type="entry name" value="Ferredoxin reductase-like, C-terminal NADP-linked domain"/>
    <property type="match status" value="1"/>
</dbReference>
<comment type="subcellular location">
    <subcellularLocation>
        <location evidence="1">Cell membrane</location>
        <topology evidence="1">Multi-pass membrane protein</topology>
    </subcellularLocation>
</comment>
<dbReference type="CDD" id="cd06186">
    <property type="entry name" value="NOX_Duox_like_FAD_NADP"/>
    <property type="match status" value="1"/>
</dbReference>
<keyword evidence="7" id="KW-0249">Electron transport</keyword>
<dbReference type="EC" id="1.16.1.9" evidence="3"/>
<evidence type="ECO:0000256" key="7">
    <source>
        <dbReference type="ARBA" id="ARBA00022982"/>
    </source>
</evidence>
<comment type="catalytic activity">
    <reaction evidence="12">
        <text>2 a Fe(II)-siderophore + NADP(+) + H(+) = 2 a Fe(III)-siderophore + NADPH</text>
        <dbReference type="Rhea" id="RHEA:28795"/>
        <dbReference type="Rhea" id="RHEA-COMP:11342"/>
        <dbReference type="Rhea" id="RHEA-COMP:11344"/>
        <dbReference type="ChEBI" id="CHEBI:15378"/>
        <dbReference type="ChEBI" id="CHEBI:29033"/>
        <dbReference type="ChEBI" id="CHEBI:29034"/>
        <dbReference type="ChEBI" id="CHEBI:57783"/>
        <dbReference type="ChEBI" id="CHEBI:58349"/>
        <dbReference type="EC" id="1.16.1.9"/>
    </reaction>
</comment>
<dbReference type="InterPro" id="IPR051410">
    <property type="entry name" value="Ferric/Cupric_Reductase"/>
</dbReference>
<keyword evidence="6 14" id="KW-0812">Transmembrane</keyword>
<feature type="transmembrane region" description="Helical" evidence="14">
    <location>
        <begin position="106"/>
        <end position="123"/>
    </location>
</feature>
<feature type="transmembrane region" description="Helical" evidence="14">
    <location>
        <begin position="234"/>
        <end position="256"/>
    </location>
</feature>
<evidence type="ECO:0000313" key="17">
    <source>
        <dbReference type="Proteomes" id="UP001305779"/>
    </source>
</evidence>
<feature type="domain" description="FAD-binding FR-type" evidence="15">
    <location>
        <begin position="277"/>
        <end position="386"/>
    </location>
</feature>
<dbReference type="PANTHER" id="PTHR32361:SF28">
    <property type="entry name" value="FRP1P"/>
    <property type="match status" value="1"/>
</dbReference>
<sequence length="578" mass="64817">MYHFVDLTHEQKLLRREYLDFYGFLGQISVVVPILAIQGYLLVAWIQRKVQREQDLQTPSSPYVKQARLGYGWNVSGLAARWSIFAWWCGDTVEVAGVYLGTKGEVIVAGVWTLWLVVLCFLQTGDDYLHMTKRFGIVASSQLPFHYLLSLKTPYSPLQLLTRQSHESLISIHQLLGRIITVLLYGHAALYLNFYILSGLLGAKLQEFYVLCGIFGIVAFTIIGTTALKPVRDWSYRVFYIVHVVLATALLPVLYFHVSHIRIYLYETILIYAANAALRFFATNTQTATITQAQGTNLLDITIPINKASNKSKFQPGQHAYISLSGHPLLRTFRSNPFTAASIPSIDGQLRFVARILDGNTAKLAQSKSFSPKLSIEGPYGLSSHADKLLQYDRVLFVAGGVGVTFIVPLYRQLLNDLSPGKGSYRRQKVNFLWVARSMADVEWALPAYEQEREGFAERLRVYITKNTDGIASSSSNGDFTIGEDEEQIGEEGIELEDQKKPLMESGPGEKSDSGLAVSAGRPDLTRVVEQVFSQSSSERVAVLVCGPRGLSKVVRRDVGRWVKRGREVWFHNEEFAL</sequence>
<dbReference type="Pfam" id="PF08030">
    <property type="entry name" value="NAD_binding_6"/>
    <property type="match status" value="1"/>
</dbReference>
<evidence type="ECO:0000256" key="11">
    <source>
        <dbReference type="ARBA" id="ARBA00023136"/>
    </source>
</evidence>
<evidence type="ECO:0000256" key="4">
    <source>
        <dbReference type="ARBA" id="ARBA00022448"/>
    </source>
</evidence>
<feature type="compositionally biased region" description="Basic and acidic residues" evidence="13">
    <location>
        <begin position="499"/>
        <end position="513"/>
    </location>
</feature>
<dbReference type="Gene3D" id="2.40.30.10">
    <property type="entry name" value="Translation factors"/>
    <property type="match status" value="1"/>
</dbReference>
<organism evidence="16 17">
    <name type="scientific">Zasmidium cellare</name>
    <name type="common">Wine cellar mold</name>
    <name type="synonym">Racodium cellare</name>
    <dbReference type="NCBI Taxonomy" id="395010"/>
    <lineage>
        <taxon>Eukaryota</taxon>
        <taxon>Fungi</taxon>
        <taxon>Dikarya</taxon>
        <taxon>Ascomycota</taxon>
        <taxon>Pezizomycotina</taxon>
        <taxon>Dothideomycetes</taxon>
        <taxon>Dothideomycetidae</taxon>
        <taxon>Mycosphaerellales</taxon>
        <taxon>Mycosphaerellaceae</taxon>
        <taxon>Zasmidium</taxon>
    </lineage>
</organism>
<evidence type="ECO:0000256" key="1">
    <source>
        <dbReference type="ARBA" id="ARBA00004651"/>
    </source>
</evidence>
<dbReference type="InterPro" id="IPR017927">
    <property type="entry name" value="FAD-bd_FR_type"/>
</dbReference>
<dbReference type="Gene3D" id="3.40.50.80">
    <property type="entry name" value="Nucleotide-binding domain of ferredoxin-NADP reductase (FNR) module"/>
    <property type="match status" value="1"/>
</dbReference>
<keyword evidence="8 14" id="KW-1133">Transmembrane helix</keyword>
<keyword evidence="11 14" id="KW-0472">Membrane</keyword>
<feature type="transmembrane region" description="Helical" evidence="14">
    <location>
        <begin position="175"/>
        <end position="196"/>
    </location>
</feature>
<dbReference type="InterPro" id="IPR013112">
    <property type="entry name" value="FAD-bd_8"/>
</dbReference>
<dbReference type="InterPro" id="IPR013130">
    <property type="entry name" value="Fe3_Rdtase_TM_dom"/>
</dbReference>
<reference evidence="16 17" key="1">
    <citation type="journal article" date="2023" name="G3 (Bethesda)">
        <title>A chromosome-level genome assembly of Zasmidium syzygii isolated from banana leaves.</title>
        <authorList>
            <person name="van Westerhoven A.C."/>
            <person name="Mehrabi R."/>
            <person name="Talebi R."/>
            <person name="Steentjes M.B.F."/>
            <person name="Corcolon B."/>
            <person name="Chong P.A."/>
            <person name="Kema G.H.J."/>
            <person name="Seidl M.F."/>
        </authorList>
    </citation>
    <scope>NUCLEOTIDE SEQUENCE [LARGE SCALE GENOMIC DNA]</scope>
    <source>
        <strain evidence="16 17">P124</strain>
    </source>
</reference>
<feature type="transmembrane region" description="Helical" evidence="14">
    <location>
        <begin position="208"/>
        <end position="228"/>
    </location>
</feature>
<evidence type="ECO:0000256" key="6">
    <source>
        <dbReference type="ARBA" id="ARBA00022692"/>
    </source>
</evidence>
<evidence type="ECO:0000256" key="5">
    <source>
        <dbReference type="ARBA" id="ARBA00022475"/>
    </source>
</evidence>
<gene>
    <name evidence="16" type="ORF">PRZ48_002012</name>
</gene>
<protein>
    <recommendedName>
        <fullName evidence="3">ferric-chelate reductase (NADPH)</fullName>
        <ecNumber evidence="3">1.16.1.9</ecNumber>
    </recommendedName>
</protein>
<keyword evidence="5" id="KW-1003">Cell membrane</keyword>